<protein>
    <recommendedName>
        <fullName evidence="2">BPM/SPOP BACK domain-containing protein</fullName>
    </recommendedName>
</protein>
<dbReference type="GO" id="GO:0016567">
    <property type="term" value="P:protein ubiquitination"/>
    <property type="evidence" value="ECO:0007669"/>
    <property type="project" value="InterPro"/>
</dbReference>
<dbReference type="PANTHER" id="PTHR26379">
    <property type="entry name" value="BTB/POZ AND MATH DOMAIN-CONTAINING PROTEIN 1"/>
    <property type="match status" value="1"/>
</dbReference>
<dbReference type="Pfam" id="PF24570">
    <property type="entry name" value="BACK_BPM_SPOP"/>
    <property type="match status" value="1"/>
</dbReference>
<dbReference type="Proteomes" id="UP000479710">
    <property type="component" value="Unassembled WGS sequence"/>
</dbReference>
<proteinExistence type="inferred from homology"/>
<organism evidence="3 4">
    <name type="scientific">Oryza meyeriana var. granulata</name>
    <dbReference type="NCBI Taxonomy" id="110450"/>
    <lineage>
        <taxon>Eukaryota</taxon>
        <taxon>Viridiplantae</taxon>
        <taxon>Streptophyta</taxon>
        <taxon>Embryophyta</taxon>
        <taxon>Tracheophyta</taxon>
        <taxon>Spermatophyta</taxon>
        <taxon>Magnoliopsida</taxon>
        <taxon>Liliopsida</taxon>
        <taxon>Poales</taxon>
        <taxon>Poaceae</taxon>
        <taxon>BOP clade</taxon>
        <taxon>Oryzoideae</taxon>
        <taxon>Oryzeae</taxon>
        <taxon>Oryzinae</taxon>
        <taxon>Oryza</taxon>
        <taxon>Oryza meyeriana</taxon>
    </lineage>
</organism>
<dbReference type="PANTHER" id="PTHR26379:SF187">
    <property type="entry name" value="OS07G0655300 PROTEIN"/>
    <property type="match status" value="1"/>
</dbReference>
<evidence type="ECO:0000313" key="3">
    <source>
        <dbReference type="EMBL" id="KAF0929757.1"/>
    </source>
</evidence>
<accession>A0A6G1EYN4</accession>
<dbReference type="OrthoDB" id="682365at2759"/>
<keyword evidence="4" id="KW-1185">Reference proteome</keyword>
<gene>
    <name evidence="3" type="ORF">E2562_024445</name>
</gene>
<evidence type="ECO:0000256" key="1">
    <source>
        <dbReference type="ARBA" id="ARBA00010846"/>
    </source>
</evidence>
<dbReference type="Gene3D" id="1.25.40.420">
    <property type="match status" value="1"/>
</dbReference>
<dbReference type="EMBL" id="SPHZ02000002">
    <property type="protein sequence ID" value="KAF0929757.1"/>
    <property type="molecule type" value="Genomic_DNA"/>
</dbReference>
<feature type="domain" description="BPM/SPOP BACK" evidence="2">
    <location>
        <begin position="32"/>
        <end position="84"/>
    </location>
</feature>
<evidence type="ECO:0000313" key="4">
    <source>
        <dbReference type="Proteomes" id="UP000479710"/>
    </source>
</evidence>
<name>A0A6G1EYN4_9ORYZ</name>
<evidence type="ECO:0000259" key="2">
    <source>
        <dbReference type="Pfam" id="PF24570"/>
    </source>
</evidence>
<sequence>MRHGPASACVIERLRLLCEAKLCLCKYIEGPNVATVLILAEQHECSGLKNACFEFLERPGNMAAAMATQEYDYLKRNYHSVADEDPVTYLGIEEGER</sequence>
<dbReference type="InterPro" id="IPR045005">
    <property type="entry name" value="BPM1-6"/>
</dbReference>
<comment type="caution">
    <text evidence="3">The sequence shown here is derived from an EMBL/GenBank/DDBJ whole genome shotgun (WGS) entry which is preliminary data.</text>
</comment>
<dbReference type="InterPro" id="IPR056423">
    <property type="entry name" value="BACK_BPM_SPOP"/>
</dbReference>
<comment type="similarity">
    <text evidence="1">Belongs to the Tdpoz family.</text>
</comment>
<dbReference type="AlphaFoldDB" id="A0A6G1EYN4"/>
<reference evidence="3 4" key="1">
    <citation type="submission" date="2019-11" db="EMBL/GenBank/DDBJ databases">
        <title>Whole genome sequence of Oryza granulata.</title>
        <authorList>
            <person name="Li W."/>
        </authorList>
    </citation>
    <scope>NUCLEOTIDE SEQUENCE [LARGE SCALE GENOMIC DNA]</scope>
    <source>
        <strain evidence="4">cv. Menghai</strain>
        <tissue evidence="3">Leaf</tissue>
    </source>
</reference>